<dbReference type="AlphaFoldDB" id="A0A853D7J5"/>
<keyword evidence="3" id="KW-1185">Reference proteome</keyword>
<dbReference type="RefSeq" id="WP_246305865.1">
    <property type="nucleotide sequence ID" value="NZ_JACCFW010000001.1"/>
</dbReference>
<feature type="domain" description="SnoaL-like" evidence="1">
    <location>
        <begin position="12"/>
        <end position="110"/>
    </location>
</feature>
<dbReference type="SUPFAM" id="SSF54427">
    <property type="entry name" value="NTF2-like"/>
    <property type="match status" value="1"/>
</dbReference>
<dbReference type="Pfam" id="PF12680">
    <property type="entry name" value="SnoaL_2"/>
    <property type="match status" value="1"/>
</dbReference>
<evidence type="ECO:0000259" key="1">
    <source>
        <dbReference type="Pfam" id="PF12680"/>
    </source>
</evidence>
<organism evidence="2 3">
    <name type="scientific">Allobranchiibius huperziae</name>
    <dbReference type="NCBI Taxonomy" id="1874116"/>
    <lineage>
        <taxon>Bacteria</taxon>
        <taxon>Bacillati</taxon>
        <taxon>Actinomycetota</taxon>
        <taxon>Actinomycetes</taxon>
        <taxon>Micrococcales</taxon>
        <taxon>Dermacoccaceae</taxon>
        <taxon>Allobranchiibius</taxon>
    </lineage>
</organism>
<dbReference type="Proteomes" id="UP000571817">
    <property type="component" value="Unassembled WGS sequence"/>
</dbReference>
<dbReference type="InterPro" id="IPR032710">
    <property type="entry name" value="NTF2-like_dom_sf"/>
</dbReference>
<dbReference type="EMBL" id="JACCFW010000001">
    <property type="protein sequence ID" value="NYJ73112.1"/>
    <property type="molecule type" value="Genomic_DNA"/>
</dbReference>
<evidence type="ECO:0000313" key="3">
    <source>
        <dbReference type="Proteomes" id="UP000571817"/>
    </source>
</evidence>
<sequence length="122" mass="13293">MKGTAMNDLMTTYLACWNETDPAARRTLIDQHWTEQASYSDPMAQVRGRDAVDATIGAVQDQFPGFVFTPAGPVDAHHRQARFTWGLGPADAEPVIVGFDVVVTDDDGRIDSVLGFLDKVPA</sequence>
<name>A0A853D7J5_9MICO</name>
<reference evidence="2 3" key="1">
    <citation type="submission" date="2020-07" db="EMBL/GenBank/DDBJ databases">
        <title>Sequencing the genomes of 1000 actinobacteria strains.</title>
        <authorList>
            <person name="Klenk H.-P."/>
        </authorList>
    </citation>
    <scope>NUCLEOTIDE SEQUENCE [LARGE SCALE GENOMIC DNA]</scope>
    <source>
        <strain evidence="2 3">DSM 29531</strain>
    </source>
</reference>
<dbReference type="InterPro" id="IPR037401">
    <property type="entry name" value="SnoaL-like"/>
</dbReference>
<protein>
    <recommendedName>
        <fullName evidence="1">SnoaL-like domain-containing protein</fullName>
    </recommendedName>
</protein>
<proteinExistence type="predicted"/>
<accession>A0A853D7J5</accession>
<gene>
    <name evidence="2" type="ORF">HNR15_000075</name>
</gene>
<dbReference type="Gene3D" id="3.10.450.50">
    <property type="match status" value="1"/>
</dbReference>
<evidence type="ECO:0000313" key="2">
    <source>
        <dbReference type="EMBL" id="NYJ73112.1"/>
    </source>
</evidence>
<comment type="caution">
    <text evidence="2">The sequence shown here is derived from an EMBL/GenBank/DDBJ whole genome shotgun (WGS) entry which is preliminary data.</text>
</comment>